<feature type="region of interest" description="Disordered" evidence="1">
    <location>
        <begin position="86"/>
        <end position="109"/>
    </location>
</feature>
<evidence type="ECO:0000313" key="2">
    <source>
        <dbReference type="EMBL" id="KAG1811365.1"/>
    </source>
</evidence>
<gene>
    <name evidence="2" type="ORF">BJ212DRAFT_1483612</name>
</gene>
<dbReference type="AlphaFoldDB" id="A0A9P7E503"/>
<dbReference type="Proteomes" id="UP000807769">
    <property type="component" value="Unassembled WGS sequence"/>
</dbReference>
<sequence length="109" mass="12386">MGHKAKYFTLADKLAAQCQQQASYTRTERVKMAQQAQNTHAYAKRHAPKNKPQPLETTLLTFATLALLNSYLFHQSLTGLDLINKSDLSQWDKPPPYKYAPPPQTPDEE</sequence>
<reference evidence="2" key="1">
    <citation type="journal article" date="2020" name="New Phytol.">
        <title>Comparative genomics reveals dynamic genome evolution in host specialist ectomycorrhizal fungi.</title>
        <authorList>
            <person name="Lofgren L.A."/>
            <person name="Nguyen N.H."/>
            <person name="Vilgalys R."/>
            <person name="Ruytinx J."/>
            <person name="Liao H.L."/>
            <person name="Branco S."/>
            <person name="Kuo A."/>
            <person name="LaButti K."/>
            <person name="Lipzen A."/>
            <person name="Andreopoulos W."/>
            <person name="Pangilinan J."/>
            <person name="Riley R."/>
            <person name="Hundley H."/>
            <person name="Na H."/>
            <person name="Barry K."/>
            <person name="Grigoriev I.V."/>
            <person name="Stajich J.E."/>
            <person name="Kennedy P.G."/>
        </authorList>
    </citation>
    <scope>NUCLEOTIDE SEQUENCE</scope>
    <source>
        <strain evidence="2">MN1</strain>
    </source>
</reference>
<evidence type="ECO:0000256" key="1">
    <source>
        <dbReference type="SAM" id="MobiDB-lite"/>
    </source>
</evidence>
<name>A0A9P7E503_9AGAM</name>
<feature type="compositionally biased region" description="Pro residues" evidence="1">
    <location>
        <begin position="93"/>
        <end position="109"/>
    </location>
</feature>
<dbReference type="EMBL" id="JABBWG010000029">
    <property type="protein sequence ID" value="KAG1811365.1"/>
    <property type="molecule type" value="Genomic_DNA"/>
</dbReference>
<dbReference type="OrthoDB" id="2663472at2759"/>
<keyword evidence="3" id="KW-1185">Reference proteome</keyword>
<comment type="caution">
    <text evidence="2">The sequence shown here is derived from an EMBL/GenBank/DDBJ whole genome shotgun (WGS) entry which is preliminary data.</text>
</comment>
<dbReference type="RefSeq" id="XP_041189964.1">
    <property type="nucleotide sequence ID" value="XM_041340645.1"/>
</dbReference>
<organism evidence="2 3">
    <name type="scientific">Suillus subaureus</name>
    <dbReference type="NCBI Taxonomy" id="48587"/>
    <lineage>
        <taxon>Eukaryota</taxon>
        <taxon>Fungi</taxon>
        <taxon>Dikarya</taxon>
        <taxon>Basidiomycota</taxon>
        <taxon>Agaricomycotina</taxon>
        <taxon>Agaricomycetes</taxon>
        <taxon>Agaricomycetidae</taxon>
        <taxon>Boletales</taxon>
        <taxon>Suillineae</taxon>
        <taxon>Suillaceae</taxon>
        <taxon>Suillus</taxon>
    </lineage>
</organism>
<protein>
    <submittedName>
        <fullName evidence="2">Uncharacterized protein</fullName>
    </submittedName>
</protein>
<evidence type="ECO:0000313" key="3">
    <source>
        <dbReference type="Proteomes" id="UP000807769"/>
    </source>
</evidence>
<dbReference type="GeneID" id="64634661"/>
<accession>A0A9P7E503</accession>
<proteinExistence type="predicted"/>